<comment type="subcellular location">
    <subcellularLocation>
        <location evidence="1">Mitochondrion membrane</location>
    </subcellularLocation>
</comment>
<dbReference type="InterPro" id="IPR006808">
    <property type="entry name" value="ATP_synth_F0_gsu_mt"/>
</dbReference>
<gene>
    <name evidence="10" type="ORF">BDV96DRAFT_506061</name>
</gene>
<dbReference type="EMBL" id="ML977353">
    <property type="protein sequence ID" value="KAF2107553.1"/>
    <property type="molecule type" value="Genomic_DNA"/>
</dbReference>
<keyword evidence="4" id="KW-0138">CF(0)</keyword>
<evidence type="ECO:0000256" key="7">
    <source>
        <dbReference type="ARBA" id="ARBA00023128"/>
    </source>
</evidence>
<evidence type="ECO:0000256" key="5">
    <source>
        <dbReference type="ARBA" id="ARBA00022781"/>
    </source>
</evidence>
<evidence type="ECO:0000313" key="10">
    <source>
        <dbReference type="EMBL" id="KAF2107553.1"/>
    </source>
</evidence>
<dbReference type="Pfam" id="PF04718">
    <property type="entry name" value="ATP-synt_G"/>
    <property type="match status" value="1"/>
</dbReference>
<dbReference type="GO" id="GO:0045259">
    <property type="term" value="C:proton-transporting ATP synthase complex"/>
    <property type="evidence" value="ECO:0007669"/>
    <property type="project" value="UniProtKB-KW"/>
</dbReference>
<dbReference type="OrthoDB" id="437at2759"/>
<keyword evidence="3" id="KW-0813">Transport</keyword>
<dbReference type="GO" id="GO:0031966">
    <property type="term" value="C:mitochondrial membrane"/>
    <property type="evidence" value="ECO:0007669"/>
    <property type="project" value="UniProtKB-SubCell"/>
</dbReference>
<accession>A0A6A5YKP0</accession>
<dbReference type="GO" id="GO:0015986">
    <property type="term" value="P:proton motive force-driven ATP synthesis"/>
    <property type="evidence" value="ECO:0007669"/>
    <property type="project" value="InterPro"/>
</dbReference>
<keyword evidence="7" id="KW-0496">Mitochondrion</keyword>
<protein>
    <submittedName>
        <fullName evidence="10">Putative mitochondrial F1F0-ATP synthase g subunit</fullName>
    </submittedName>
</protein>
<evidence type="ECO:0000256" key="1">
    <source>
        <dbReference type="ARBA" id="ARBA00004325"/>
    </source>
</evidence>
<dbReference type="PANTHER" id="PTHR12386">
    <property type="entry name" value="ATP SYNTHASE SUBUNIT"/>
    <property type="match status" value="1"/>
</dbReference>
<sequence>MSLAASRAVLRHSTFAVRRAGIRNASSTSEVAGAAKEKAVEAQSKASEGLSRVTSSAGSAVSRVGGALGKVGGRTGRLIGAVQSLIPPTVYYSKVALELGKLVVQQRKLSPPDVATFQSYFQPLINAVRHPGSLLSSTANSSAVSPLNILNRVRNLSTAQWVSGVVITAEAIGFFTVGEMLGRLKLVGYRSSAPAHH</sequence>
<evidence type="ECO:0000256" key="4">
    <source>
        <dbReference type="ARBA" id="ARBA00022547"/>
    </source>
</evidence>
<evidence type="ECO:0000256" key="9">
    <source>
        <dbReference type="ARBA" id="ARBA00023310"/>
    </source>
</evidence>
<keyword evidence="8" id="KW-0472">Membrane</keyword>
<evidence type="ECO:0000256" key="2">
    <source>
        <dbReference type="ARBA" id="ARBA00005699"/>
    </source>
</evidence>
<evidence type="ECO:0000313" key="11">
    <source>
        <dbReference type="Proteomes" id="UP000799770"/>
    </source>
</evidence>
<keyword evidence="9" id="KW-0066">ATP synthesis</keyword>
<keyword evidence="6" id="KW-0406">Ion transport</keyword>
<comment type="similarity">
    <text evidence="2">Belongs to the ATPase g subunit family.</text>
</comment>
<keyword evidence="5" id="KW-0375">Hydrogen ion transport</keyword>
<evidence type="ECO:0000256" key="8">
    <source>
        <dbReference type="ARBA" id="ARBA00023136"/>
    </source>
</evidence>
<proteinExistence type="inferred from homology"/>
<reference evidence="10" key="1">
    <citation type="journal article" date="2020" name="Stud. Mycol.">
        <title>101 Dothideomycetes genomes: a test case for predicting lifestyles and emergence of pathogens.</title>
        <authorList>
            <person name="Haridas S."/>
            <person name="Albert R."/>
            <person name="Binder M."/>
            <person name="Bloem J."/>
            <person name="Labutti K."/>
            <person name="Salamov A."/>
            <person name="Andreopoulos B."/>
            <person name="Baker S."/>
            <person name="Barry K."/>
            <person name="Bills G."/>
            <person name="Bluhm B."/>
            <person name="Cannon C."/>
            <person name="Castanera R."/>
            <person name="Culley D."/>
            <person name="Daum C."/>
            <person name="Ezra D."/>
            <person name="Gonzalez J."/>
            <person name="Henrissat B."/>
            <person name="Kuo A."/>
            <person name="Liang C."/>
            <person name="Lipzen A."/>
            <person name="Lutzoni F."/>
            <person name="Magnuson J."/>
            <person name="Mondo S."/>
            <person name="Nolan M."/>
            <person name="Ohm R."/>
            <person name="Pangilinan J."/>
            <person name="Park H.-J."/>
            <person name="Ramirez L."/>
            <person name="Alfaro M."/>
            <person name="Sun H."/>
            <person name="Tritt A."/>
            <person name="Yoshinaga Y."/>
            <person name="Zwiers L.-H."/>
            <person name="Turgeon B."/>
            <person name="Goodwin S."/>
            <person name="Spatafora J."/>
            <person name="Crous P."/>
            <person name="Grigoriev I."/>
        </authorList>
    </citation>
    <scope>NUCLEOTIDE SEQUENCE</scope>
    <source>
        <strain evidence="10">CBS 627.86</strain>
    </source>
</reference>
<dbReference type="AlphaFoldDB" id="A0A6A5YKP0"/>
<dbReference type="GO" id="GO:0015078">
    <property type="term" value="F:proton transmembrane transporter activity"/>
    <property type="evidence" value="ECO:0007669"/>
    <property type="project" value="InterPro"/>
</dbReference>
<evidence type="ECO:0000256" key="6">
    <source>
        <dbReference type="ARBA" id="ARBA00023065"/>
    </source>
</evidence>
<dbReference type="Proteomes" id="UP000799770">
    <property type="component" value="Unassembled WGS sequence"/>
</dbReference>
<evidence type="ECO:0000256" key="3">
    <source>
        <dbReference type="ARBA" id="ARBA00022448"/>
    </source>
</evidence>
<keyword evidence="11" id="KW-1185">Reference proteome</keyword>
<name>A0A6A5YKP0_9PLEO</name>
<organism evidence="10 11">
    <name type="scientific">Lophiotrema nucula</name>
    <dbReference type="NCBI Taxonomy" id="690887"/>
    <lineage>
        <taxon>Eukaryota</taxon>
        <taxon>Fungi</taxon>
        <taxon>Dikarya</taxon>
        <taxon>Ascomycota</taxon>
        <taxon>Pezizomycotina</taxon>
        <taxon>Dothideomycetes</taxon>
        <taxon>Pleosporomycetidae</taxon>
        <taxon>Pleosporales</taxon>
        <taxon>Lophiotremataceae</taxon>
        <taxon>Lophiotrema</taxon>
    </lineage>
</organism>